<feature type="non-terminal residue" evidence="1">
    <location>
        <position position="53"/>
    </location>
</feature>
<dbReference type="AlphaFoldDB" id="A0ABD0QFX6"/>
<dbReference type="EMBL" id="JAMKFB020000009">
    <property type="protein sequence ID" value="KAL0184623.1"/>
    <property type="molecule type" value="Genomic_DNA"/>
</dbReference>
<dbReference type="InterPro" id="IPR000884">
    <property type="entry name" value="TSP1_rpt"/>
</dbReference>
<dbReference type="Proteomes" id="UP001529510">
    <property type="component" value="Unassembled WGS sequence"/>
</dbReference>
<dbReference type="InterPro" id="IPR036383">
    <property type="entry name" value="TSP1_rpt_sf"/>
</dbReference>
<dbReference type="PROSITE" id="PS50092">
    <property type="entry name" value="TSP1"/>
    <property type="match status" value="1"/>
</dbReference>
<accession>A0ABD0QFX6</accession>
<keyword evidence="2" id="KW-1185">Reference proteome</keyword>
<dbReference type="SUPFAM" id="SSF82895">
    <property type="entry name" value="TSP-1 type 1 repeat"/>
    <property type="match status" value="1"/>
</dbReference>
<sequence length="53" mass="5947">RLVYDWQALAGRRGRCGYRTRKRTCTSAEGKSVPTACRGSPVEYQDCNPQPCP</sequence>
<gene>
    <name evidence="1" type="ORF">M9458_020319</name>
</gene>
<name>A0ABD0QFX6_CIRMR</name>
<feature type="non-terminal residue" evidence="1">
    <location>
        <position position="1"/>
    </location>
</feature>
<dbReference type="Gene3D" id="2.20.100.10">
    <property type="entry name" value="Thrombospondin type-1 (TSP1) repeat"/>
    <property type="match status" value="1"/>
</dbReference>
<proteinExistence type="predicted"/>
<reference evidence="1 2" key="1">
    <citation type="submission" date="2024-05" db="EMBL/GenBank/DDBJ databases">
        <title>Genome sequencing and assembly of Indian major carp, Cirrhinus mrigala (Hamilton, 1822).</title>
        <authorList>
            <person name="Mohindra V."/>
            <person name="Chowdhury L.M."/>
            <person name="Lal K."/>
            <person name="Jena J.K."/>
        </authorList>
    </citation>
    <scope>NUCLEOTIDE SEQUENCE [LARGE SCALE GENOMIC DNA]</scope>
    <source>
        <strain evidence="1">CM1030</strain>
        <tissue evidence="1">Blood</tissue>
    </source>
</reference>
<organism evidence="1 2">
    <name type="scientific">Cirrhinus mrigala</name>
    <name type="common">Mrigala</name>
    <dbReference type="NCBI Taxonomy" id="683832"/>
    <lineage>
        <taxon>Eukaryota</taxon>
        <taxon>Metazoa</taxon>
        <taxon>Chordata</taxon>
        <taxon>Craniata</taxon>
        <taxon>Vertebrata</taxon>
        <taxon>Euteleostomi</taxon>
        <taxon>Actinopterygii</taxon>
        <taxon>Neopterygii</taxon>
        <taxon>Teleostei</taxon>
        <taxon>Ostariophysi</taxon>
        <taxon>Cypriniformes</taxon>
        <taxon>Cyprinidae</taxon>
        <taxon>Labeoninae</taxon>
        <taxon>Labeonini</taxon>
        <taxon>Cirrhinus</taxon>
    </lineage>
</organism>
<evidence type="ECO:0000313" key="2">
    <source>
        <dbReference type="Proteomes" id="UP001529510"/>
    </source>
</evidence>
<comment type="caution">
    <text evidence="1">The sequence shown here is derived from an EMBL/GenBank/DDBJ whole genome shotgun (WGS) entry which is preliminary data.</text>
</comment>
<protein>
    <submittedName>
        <fullName evidence="1">Uncharacterized protein</fullName>
    </submittedName>
</protein>
<evidence type="ECO:0000313" key="1">
    <source>
        <dbReference type="EMBL" id="KAL0184623.1"/>
    </source>
</evidence>